<feature type="compositionally biased region" description="Basic and acidic residues" evidence="6">
    <location>
        <begin position="58"/>
        <end position="71"/>
    </location>
</feature>
<feature type="region of interest" description="Disordered" evidence="6">
    <location>
        <begin position="26"/>
        <end position="71"/>
    </location>
</feature>
<organism evidence="9 10">
    <name type="scientific">Bordetella genomosp. 9</name>
    <dbReference type="NCBI Taxonomy" id="1416803"/>
    <lineage>
        <taxon>Bacteria</taxon>
        <taxon>Pseudomonadati</taxon>
        <taxon>Pseudomonadota</taxon>
        <taxon>Betaproteobacteria</taxon>
        <taxon>Burkholderiales</taxon>
        <taxon>Alcaligenaceae</taxon>
        <taxon>Bordetella</taxon>
    </lineage>
</organism>
<dbReference type="InterPro" id="IPR010305">
    <property type="entry name" value="YgdI/YgdR-like"/>
</dbReference>
<evidence type="ECO:0000313" key="9">
    <source>
        <dbReference type="EMBL" id="ARP86151.1"/>
    </source>
</evidence>
<protein>
    <submittedName>
        <fullName evidence="9">YgdI/YgdR family lipoprotein</fullName>
    </submittedName>
</protein>
<evidence type="ECO:0000313" key="10">
    <source>
        <dbReference type="Proteomes" id="UP000194139"/>
    </source>
</evidence>
<dbReference type="InterPro" id="IPR047807">
    <property type="entry name" value="YgdI/YgdR-like_SH3-like"/>
</dbReference>
<gene>
    <name evidence="9" type="ORF">CAL13_08005</name>
</gene>
<sequence length="71" mass="7734">MTKKSMVLALVAAGVLAGCSSPSVVQTKDGSQIVTPDKPEYDKKSGMYQYENNGKDVQINKDEVRSIQEVK</sequence>
<evidence type="ECO:0000256" key="4">
    <source>
        <dbReference type="ARBA" id="ARBA00023139"/>
    </source>
</evidence>
<dbReference type="PROSITE" id="PS51257">
    <property type="entry name" value="PROKAR_LIPOPROTEIN"/>
    <property type="match status" value="1"/>
</dbReference>
<feature type="signal peptide" evidence="7">
    <location>
        <begin position="1"/>
        <end position="27"/>
    </location>
</feature>
<keyword evidence="10" id="KW-1185">Reference proteome</keyword>
<dbReference type="PANTHER" id="PTHR37011">
    <property type="entry name" value="POT FAMILY PEPTIDE TRANSPORT PROTEIN-RELATED"/>
    <property type="match status" value="1"/>
</dbReference>
<proteinExistence type="predicted"/>
<dbReference type="RefSeq" id="WP_086072030.1">
    <property type="nucleotide sequence ID" value="NZ_CP021109.1"/>
</dbReference>
<dbReference type="PANTHER" id="PTHR37011:SF1">
    <property type="entry name" value="POT FAMILY PEPTIDE TRANSPORT PROTEIN"/>
    <property type="match status" value="1"/>
</dbReference>
<dbReference type="Gene3D" id="2.30.30.100">
    <property type="match status" value="1"/>
</dbReference>
<name>A0A1W6YYT2_9BORD</name>
<evidence type="ECO:0000256" key="2">
    <source>
        <dbReference type="ARBA" id="ARBA00022729"/>
    </source>
</evidence>
<evidence type="ECO:0000256" key="3">
    <source>
        <dbReference type="ARBA" id="ARBA00023136"/>
    </source>
</evidence>
<dbReference type="NCBIfam" id="NF033216">
    <property type="entry name" value="lipo_YgdI_YgdR"/>
    <property type="match status" value="1"/>
</dbReference>
<keyword evidence="4" id="KW-0564">Palmitate</keyword>
<dbReference type="AlphaFoldDB" id="A0A1W6YYT2"/>
<accession>A0A1W6YYT2</accession>
<dbReference type="EMBL" id="CP021109">
    <property type="protein sequence ID" value="ARP86151.1"/>
    <property type="molecule type" value="Genomic_DNA"/>
</dbReference>
<keyword evidence="1" id="KW-1003">Cell membrane</keyword>
<dbReference type="SUPFAM" id="SSF50182">
    <property type="entry name" value="Sm-like ribonucleoproteins"/>
    <property type="match status" value="1"/>
</dbReference>
<dbReference type="Pfam" id="PF06004">
    <property type="entry name" value="DUF903"/>
    <property type="match status" value="1"/>
</dbReference>
<evidence type="ECO:0000256" key="1">
    <source>
        <dbReference type="ARBA" id="ARBA00022475"/>
    </source>
</evidence>
<evidence type="ECO:0000259" key="8">
    <source>
        <dbReference type="Pfam" id="PF06004"/>
    </source>
</evidence>
<evidence type="ECO:0000256" key="6">
    <source>
        <dbReference type="SAM" id="MobiDB-lite"/>
    </source>
</evidence>
<keyword evidence="2 7" id="KW-0732">Signal</keyword>
<feature type="chain" id="PRO_5013297955" evidence="7">
    <location>
        <begin position="28"/>
        <end position="71"/>
    </location>
</feature>
<dbReference type="InterPro" id="IPR010920">
    <property type="entry name" value="LSM_dom_sf"/>
</dbReference>
<keyword evidence="3" id="KW-0472">Membrane</keyword>
<evidence type="ECO:0000256" key="5">
    <source>
        <dbReference type="ARBA" id="ARBA00023288"/>
    </source>
</evidence>
<reference evidence="9 10" key="1">
    <citation type="submission" date="2017-05" db="EMBL/GenBank/DDBJ databases">
        <title>Complete and WGS of Bordetella genogroups.</title>
        <authorList>
            <person name="Spilker T."/>
            <person name="LiPuma J."/>
        </authorList>
    </citation>
    <scope>NUCLEOTIDE SEQUENCE [LARGE SCALE GENOMIC DNA]</scope>
    <source>
        <strain evidence="9 10">AU17164</strain>
    </source>
</reference>
<keyword evidence="5 9" id="KW-0449">Lipoprotein</keyword>
<feature type="domain" description="Lipoprotein YgdI/YgdR-like SH3-like" evidence="8">
    <location>
        <begin position="22"/>
        <end position="69"/>
    </location>
</feature>
<evidence type="ECO:0000256" key="7">
    <source>
        <dbReference type="SAM" id="SignalP"/>
    </source>
</evidence>
<dbReference type="Proteomes" id="UP000194139">
    <property type="component" value="Chromosome"/>
</dbReference>